<name>A0AAV8T5E2_9ROSI</name>
<feature type="chain" id="PRO_5043552462" description="Disease resistance R13L4/SHOC-2-like LRR domain-containing protein" evidence="12">
    <location>
        <begin position="22"/>
        <end position="490"/>
    </location>
</feature>
<evidence type="ECO:0000259" key="13">
    <source>
        <dbReference type="Pfam" id="PF23598"/>
    </source>
</evidence>
<keyword evidence="10" id="KW-0325">Glycoprotein</keyword>
<keyword evidence="8" id="KW-0067">ATP-binding</keyword>
<dbReference type="Proteomes" id="UP001159364">
    <property type="component" value="Linkage Group LG06"/>
</dbReference>
<keyword evidence="11" id="KW-1133">Transmembrane helix</keyword>
<dbReference type="InterPro" id="IPR032675">
    <property type="entry name" value="LRR_dom_sf"/>
</dbReference>
<evidence type="ECO:0000256" key="10">
    <source>
        <dbReference type="ARBA" id="ARBA00023180"/>
    </source>
</evidence>
<comment type="subcellular location">
    <subcellularLocation>
        <location evidence="2">Cell membrane</location>
    </subcellularLocation>
    <subcellularLocation>
        <location evidence="1">Membrane</location>
        <topology evidence="1">Single-pass membrane protein</topology>
    </subcellularLocation>
</comment>
<dbReference type="GO" id="GO:0051707">
    <property type="term" value="P:response to other organism"/>
    <property type="evidence" value="ECO:0007669"/>
    <property type="project" value="UniProtKB-ARBA"/>
</dbReference>
<keyword evidence="6" id="KW-0677">Repeat</keyword>
<evidence type="ECO:0000256" key="8">
    <source>
        <dbReference type="ARBA" id="ARBA00022840"/>
    </source>
</evidence>
<keyword evidence="15" id="KW-1185">Reference proteome</keyword>
<evidence type="ECO:0000256" key="5">
    <source>
        <dbReference type="ARBA" id="ARBA00022729"/>
    </source>
</evidence>
<keyword evidence="9 11" id="KW-0472">Membrane</keyword>
<evidence type="ECO:0000256" key="1">
    <source>
        <dbReference type="ARBA" id="ARBA00004167"/>
    </source>
</evidence>
<comment type="caution">
    <text evidence="14">The sequence shown here is derived from an EMBL/GenBank/DDBJ whole genome shotgun (WGS) entry which is preliminary data.</text>
</comment>
<feature type="signal peptide" evidence="12">
    <location>
        <begin position="1"/>
        <end position="21"/>
    </location>
</feature>
<evidence type="ECO:0000256" key="12">
    <source>
        <dbReference type="SAM" id="SignalP"/>
    </source>
</evidence>
<keyword evidence="7" id="KW-0547">Nucleotide-binding</keyword>
<organism evidence="14 15">
    <name type="scientific">Erythroxylum novogranatense</name>
    <dbReference type="NCBI Taxonomy" id="1862640"/>
    <lineage>
        <taxon>Eukaryota</taxon>
        <taxon>Viridiplantae</taxon>
        <taxon>Streptophyta</taxon>
        <taxon>Embryophyta</taxon>
        <taxon>Tracheophyta</taxon>
        <taxon>Spermatophyta</taxon>
        <taxon>Magnoliopsida</taxon>
        <taxon>eudicotyledons</taxon>
        <taxon>Gunneridae</taxon>
        <taxon>Pentapetalae</taxon>
        <taxon>rosids</taxon>
        <taxon>fabids</taxon>
        <taxon>Malpighiales</taxon>
        <taxon>Erythroxylaceae</taxon>
        <taxon>Erythroxylum</taxon>
    </lineage>
</organism>
<evidence type="ECO:0000256" key="2">
    <source>
        <dbReference type="ARBA" id="ARBA00004236"/>
    </source>
</evidence>
<gene>
    <name evidence="14" type="ORF">K2173_006613</name>
</gene>
<dbReference type="PANTHER" id="PTHR48056">
    <property type="entry name" value="LRR RECEPTOR-LIKE SERINE/THREONINE-PROTEIN KINASE-RELATED"/>
    <property type="match status" value="1"/>
</dbReference>
<dbReference type="AlphaFoldDB" id="A0AAV8T5E2"/>
<feature type="domain" description="Disease resistance R13L4/SHOC-2-like LRR" evidence="13">
    <location>
        <begin position="115"/>
        <end position="366"/>
    </location>
</feature>
<keyword evidence="4" id="KW-0433">Leucine-rich repeat</keyword>
<evidence type="ECO:0000256" key="9">
    <source>
        <dbReference type="ARBA" id="ARBA00023136"/>
    </source>
</evidence>
<dbReference type="GO" id="GO:0005524">
    <property type="term" value="F:ATP binding"/>
    <property type="evidence" value="ECO:0007669"/>
    <property type="project" value="UniProtKB-KW"/>
</dbReference>
<evidence type="ECO:0000256" key="6">
    <source>
        <dbReference type="ARBA" id="ARBA00022737"/>
    </source>
</evidence>
<dbReference type="FunFam" id="3.80.10.10:FF:000269">
    <property type="entry name" value="Piriformospora indica-insensitive protein 2"/>
    <property type="match status" value="1"/>
</dbReference>
<feature type="transmembrane region" description="Helical" evidence="11">
    <location>
        <begin position="468"/>
        <end position="487"/>
    </location>
</feature>
<evidence type="ECO:0000256" key="4">
    <source>
        <dbReference type="ARBA" id="ARBA00022614"/>
    </source>
</evidence>
<keyword evidence="3" id="KW-1003">Cell membrane</keyword>
<dbReference type="PANTHER" id="PTHR48056:SF81">
    <property type="entry name" value="RECEPTOR PROTEIN-TYROSINE KINASE CEPR1"/>
    <property type="match status" value="1"/>
</dbReference>
<sequence length="490" mass="53257">MATSMYIYFVGLLVLGGEVTALSRNSDGSDMNMEMNELLGLFEVLEELLDDPDFAQAHPQPCTNTPWPGIQCEIGEEDPPIFHVTKIHIGPDISSPPCKSSASLSKSLQKLPYLKSLSIFSCFVTSRVVLSANLFGAFSSIEHLVLDSNPALSGEIPSNFTNVSRIKVLSLSQNNLQGNIPSGIGRLVGLEQLDLSYNNLRGEIPETIGNLKSLTILDLSQNGLQGNVPGSLGQLQILQKIDLGSNKLLGAIPSELGDLKRLVLFDLSYNFLNGPLPVTLSGLEQLQYLIVDDNPLNTEIPLFLKTLKNLKSISLSGCGLKGCIPSLFSSLKTLTALSLDNNNLTGTVPSSLGSLPNLDHLNLSHNLLSGELLLPDDFVQRLGKRLVVKGNSGLCTSNKTHKMDNFSEYSDLEIPTCLNTEGEQGTSCVEGKGTKSLCPEKNPDESKGMGIHQQWYHNNIVNSIVPPFIFQYAFFIYLCLFLPAFLFGTL</sequence>
<dbReference type="EMBL" id="JAIWQS010000006">
    <property type="protein sequence ID" value="KAJ8762011.1"/>
    <property type="molecule type" value="Genomic_DNA"/>
</dbReference>
<reference evidence="14 15" key="1">
    <citation type="submission" date="2021-09" db="EMBL/GenBank/DDBJ databases">
        <title>Genomic insights and catalytic innovation underlie evolution of tropane alkaloids biosynthesis.</title>
        <authorList>
            <person name="Wang Y.-J."/>
            <person name="Tian T."/>
            <person name="Huang J.-P."/>
            <person name="Huang S.-X."/>
        </authorList>
    </citation>
    <scope>NUCLEOTIDE SEQUENCE [LARGE SCALE GENOMIC DNA]</scope>
    <source>
        <strain evidence="14">KIB-2018</strain>
        <tissue evidence="14">Leaf</tissue>
    </source>
</reference>
<evidence type="ECO:0000256" key="11">
    <source>
        <dbReference type="SAM" id="Phobius"/>
    </source>
</evidence>
<keyword evidence="11" id="KW-0812">Transmembrane</keyword>
<keyword evidence="5 12" id="KW-0732">Signal</keyword>
<proteinExistence type="predicted"/>
<dbReference type="FunFam" id="3.80.10.10:FF:000299">
    <property type="entry name" value="Piriformospora indica-insensitive protein 2"/>
    <property type="match status" value="1"/>
</dbReference>
<evidence type="ECO:0000313" key="14">
    <source>
        <dbReference type="EMBL" id="KAJ8762011.1"/>
    </source>
</evidence>
<dbReference type="InterPro" id="IPR050647">
    <property type="entry name" value="Plant_LRR-RLKs"/>
</dbReference>
<dbReference type="InterPro" id="IPR003591">
    <property type="entry name" value="Leu-rich_rpt_typical-subtyp"/>
</dbReference>
<evidence type="ECO:0000256" key="7">
    <source>
        <dbReference type="ARBA" id="ARBA00022741"/>
    </source>
</evidence>
<dbReference type="GO" id="GO:0005886">
    <property type="term" value="C:plasma membrane"/>
    <property type="evidence" value="ECO:0007669"/>
    <property type="project" value="UniProtKB-SubCell"/>
</dbReference>
<accession>A0AAV8T5E2</accession>
<dbReference type="Pfam" id="PF23598">
    <property type="entry name" value="LRR_14"/>
    <property type="match status" value="1"/>
</dbReference>
<evidence type="ECO:0000256" key="3">
    <source>
        <dbReference type="ARBA" id="ARBA00022475"/>
    </source>
</evidence>
<dbReference type="SMART" id="SM00369">
    <property type="entry name" value="LRR_TYP"/>
    <property type="match status" value="6"/>
</dbReference>
<evidence type="ECO:0000313" key="15">
    <source>
        <dbReference type="Proteomes" id="UP001159364"/>
    </source>
</evidence>
<dbReference type="InterPro" id="IPR055414">
    <property type="entry name" value="LRR_R13L4/SHOC2-like"/>
</dbReference>
<dbReference type="Gene3D" id="3.80.10.10">
    <property type="entry name" value="Ribonuclease Inhibitor"/>
    <property type="match status" value="3"/>
</dbReference>
<dbReference type="SUPFAM" id="SSF52058">
    <property type="entry name" value="L domain-like"/>
    <property type="match status" value="1"/>
</dbReference>
<dbReference type="PRINTS" id="PR00019">
    <property type="entry name" value="LEURICHRPT"/>
</dbReference>
<protein>
    <recommendedName>
        <fullName evidence="13">Disease resistance R13L4/SHOC-2-like LRR domain-containing protein</fullName>
    </recommendedName>
</protein>